<evidence type="ECO:0000313" key="2">
    <source>
        <dbReference type="EMBL" id="GAD80866.1"/>
    </source>
</evidence>
<organism evidence="2 3">
    <name type="scientific">Vibrio ezurae NBRC 102218</name>
    <dbReference type="NCBI Taxonomy" id="1219080"/>
    <lineage>
        <taxon>Bacteria</taxon>
        <taxon>Pseudomonadati</taxon>
        <taxon>Pseudomonadota</taxon>
        <taxon>Gammaproteobacteria</taxon>
        <taxon>Vibrionales</taxon>
        <taxon>Vibrionaceae</taxon>
        <taxon>Vibrio</taxon>
    </lineage>
</organism>
<evidence type="ECO:0000259" key="1">
    <source>
        <dbReference type="Pfam" id="PF18733"/>
    </source>
</evidence>
<accession>U3ALU2</accession>
<dbReference type="RefSeq" id="WP_021714567.1">
    <property type="nucleotide sequence ID" value="NZ_BATM01000044.1"/>
</dbReference>
<feature type="domain" description="LA2681-like HEPN" evidence="1">
    <location>
        <begin position="266"/>
        <end position="469"/>
    </location>
</feature>
<dbReference type="Proteomes" id="UP000016562">
    <property type="component" value="Unassembled WGS sequence"/>
</dbReference>
<proteinExistence type="predicted"/>
<keyword evidence="3" id="KW-1185">Reference proteome</keyword>
<comment type="caution">
    <text evidence="2">The sequence shown here is derived from an EMBL/GenBank/DDBJ whole genome shotgun (WGS) entry which is preliminary data.</text>
</comment>
<protein>
    <recommendedName>
        <fullName evidence="1">LA2681-like HEPN domain-containing protein</fullName>
    </recommendedName>
</protein>
<dbReference type="eggNOG" id="COG0305">
    <property type="taxonomic scope" value="Bacteria"/>
</dbReference>
<evidence type="ECO:0000313" key="3">
    <source>
        <dbReference type="Proteomes" id="UP000016562"/>
    </source>
</evidence>
<dbReference type="InterPro" id="IPR040826">
    <property type="entry name" value="HEPN_LA2681"/>
</dbReference>
<name>U3ALU2_9VIBR</name>
<dbReference type="Pfam" id="PF18733">
    <property type="entry name" value="HEPN_LA2681"/>
    <property type="match status" value="1"/>
</dbReference>
<dbReference type="AlphaFoldDB" id="U3ALU2"/>
<sequence length="490" mass="56719">MNKKIEALGNKIDMACDNNDAPELEQLLVSCDSLMENETSENRSILFLYKANCHAALSIIERKDADDTWSWSQERQVAEILNLRKAIAESGFETLHKIMQCKILTNIANGMSSLGRSIESISYYDKALSRIDNFAMAIGNKAIGQVHYGQHLYDYGHSGAFFFHANKDLNRFGKEPLIWDSGVQQDALEAFMFYKEFTEDVLESIEFDSKFNFNGFSLGKHQKEQDYRRWCLQHKLFMNPLNDVFTATIAANDVLHLPSHVYAVGEEPRFPKYFNLLKQEFIVARHMLYEFTTADIEHYADNDVLLENGLDGVHLGYRNELLKNSLRISYSIFDKIALFLNDYMSIGLKINSVNFRNIWGSFNTKKKALELYPCFLNCENWPLRGLYFLSKDLYAPNFTEVAEPEARELHTIRKMAEHRYLGIQDYPAQVDDNEYLKYITVDELTEKALKMIKLSREALIYLSLAMHAEERKREEAREDGIVVPIQSSRL</sequence>
<dbReference type="EMBL" id="BATM01000044">
    <property type="protein sequence ID" value="GAD80866.1"/>
    <property type="molecule type" value="Genomic_DNA"/>
</dbReference>
<gene>
    <name evidence="2" type="ORF">VEZ01S_44_00690</name>
</gene>
<reference evidence="2 3" key="1">
    <citation type="submission" date="2013-09" db="EMBL/GenBank/DDBJ databases">
        <title>Whole genome shotgun sequence of Vibrio ezurae NBRC 102218.</title>
        <authorList>
            <person name="Yoshida I."/>
            <person name="Hosoyama A."/>
            <person name="Numata M."/>
            <person name="Hashimoto M."/>
            <person name="Hosoyama Y."/>
            <person name="Tsuchikane K."/>
            <person name="Noguchi M."/>
            <person name="Hirakata S."/>
            <person name="Ichikawa N."/>
            <person name="Ohji S."/>
            <person name="Yamazoe A."/>
            <person name="Fujita N."/>
        </authorList>
    </citation>
    <scope>NUCLEOTIDE SEQUENCE [LARGE SCALE GENOMIC DNA]</scope>
    <source>
        <strain evidence="2 3">NBRC 102218</strain>
    </source>
</reference>
<dbReference type="STRING" id="1219080.VEZ01S_44_00690"/>